<comment type="caution">
    <text evidence="1">The sequence shown here is derived from an EMBL/GenBank/DDBJ whole genome shotgun (WGS) entry which is preliminary data.</text>
</comment>
<dbReference type="Proteomes" id="UP000814128">
    <property type="component" value="Unassembled WGS sequence"/>
</dbReference>
<accession>A0ACB8QC61</accession>
<name>A0ACB8QC61_9AGAM</name>
<reference evidence="1" key="2">
    <citation type="journal article" date="2022" name="New Phytol.">
        <title>Evolutionary transition to the ectomycorrhizal habit in the genomes of a hyperdiverse lineage of mushroom-forming fungi.</title>
        <authorList>
            <person name="Looney B."/>
            <person name="Miyauchi S."/>
            <person name="Morin E."/>
            <person name="Drula E."/>
            <person name="Courty P.E."/>
            <person name="Kohler A."/>
            <person name="Kuo A."/>
            <person name="LaButti K."/>
            <person name="Pangilinan J."/>
            <person name="Lipzen A."/>
            <person name="Riley R."/>
            <person name="Andreopoulos W."/>
            <person name="He G."/>
            <person name="Johnson J."/>
            <person name="Nolan M."/>
            <person name="Tritt A."/>
            <person name="Barry K.W."/>
            <person name="Grigoriev I.V."/>
            <person name="Nagy L.G."/>
            <person name="Hibbett D."/>
            <person name="Henrissat B."/>
            <person name="Matheny P.B."/>
            <person name="Labbe J."/>
            <person name="Martin F.M."/>
        </authorList>
    </citation>
    <scope>NUCLEOTIDE SEQUENCE</scope>
    <source>
        <strain evidence="1">EC-137</strain>
    </source>
</reference>
<evidence type="ECO:0000313" key="1">
    <source>
        <dbReference type="EMBL" id="KAI0029339.1"/>
    </source>
</evidence>
<protein>
    <submittedName>
        <fullName evidence="1">Uncharacterized protein</fullName>
    </submittedName>
</protein>
<organism evidence="1 2">
    <name type="scientific">Vararia minispora EC-137</name>
    <dbReference type="NCBI Taxonomy" id="1314806"/>
    <lineage>
        <taxon>Eukaryota</taxon>
        <taxon>Fungi</taxon>
        <taxon>Dikarya</taxon>
        <taxon>Basidiomycota</taxon>
        <taxon>Agaricomycotina</taxon>
        <taxon>Agaricomycetes</taxon>
        <taxon>Russulales</taxon>
        <taxon>Lachnocladiaceae</taxon>
        <taxon>Vararia</taxon>
    </lineage>
</organism>
<reference evidence="1" key="1">
    <citation type="submission" date="2021-02" db="EMBL/GenBank/DDBJ databases">
        <authorList>
            <consortium name="DOE Joint Genome Institute"/>
            <person name="Ahrendt S."/>
            <person name="Looney B.P."/>
            <person name="Miyauchi S."/>
            <person name="Morin E."/>
            <person name="Drula E."/>
            <person name="Courty P.E."/>
            <person name="Chicoki N."/>
            <person name="Fauchery L."/>
            <person name="Kohler A."/>
            <person name="Kuo A."/>
            <person name="Labutti K."/>
            <person name="Pangilinan J."/>
            <person name="Lipzen A."/>
            <person name="Riley R."/>
            <person name="Andreopoulos W."/>
            <person name="He G."/>
            <person name="Johnson J."/>
            <person name="Barry K.W."/>
            <person name="Grigoriev I.V."/>
            <person name="Nagy L."/>
            <person name="Hibbett D."/>
            <person name="Henrissat B."/>
            <person name="Matheny P.B."/>
            <person name="Labbe J."/>
            <person name="Martin F."/>
        </authorList>
    </citation>
    <scope>NUCLEOTIDE SEQUENCE</scope>
    <source>
        <strain evidence="1">EC-137</strain>
    </source>
</reference>
<dbReference type="EMBL" id="MU273683">
    <property type="protein sequence ID" value="KAI0029339.1"/>
    <property type="molecule type" value="Genomic_DNA"/>
</dbReference>
<sequence length="499" mass="51903">MNLRSAFFTLAAVCVVVAAPSPKPDRDEGMRHRGGRNTHSRTGKAKPSRSVDVDSASSSASMTSSSSAASASTLSAPTLSGTFTGSSNRTDGVSESLTSNSSGSNLASNGADVGVVGTLYFLTNVPDSNNIVTATIGFDGNITYAGAIYAGGSGTHGNDGGAFAADVTFSNNLIIVHREKQLLATVNTQSNTVVLFRIDPNNPTDLKMLGEPVPSQGDYPNSLTFNNAGDRLCVVNAGTVGNFICYDVNDSGLSPDMDSIRPIPNYNQTTPPTGPSQTASVITFTPDEKDIVVAVKGTENPPSPGFLVAWPLEDGGRFASDPTVIQKAGPGNLPFSLTPVRGRNAFVAADLSSAVDVFDLSGDISDSSGSNGTNSRSIDGELMLCWSTYSPTLDRYYLSAPPSSLVVEVTVDKDLQTSVVANHVIPDNVLDTDLAIATIDGKDFLFTLLTNAPGLASLSLDGPGRTTFVGSADFSRFLAGDGIPFRRNFAQGLAVFVKP</sequence>
<evidence type="ECO:0000313" key="2">
    <source>
        <dbReference type="Proteomes" id="UP000814128"/>
    </source>
</evidence>
<proteinExistence type="predicted"/>
<keyword evidence="2" id="KW-1185">Reference proteome</keyword>
<gene>
    <name evidence="1" type="ORF">K488DRAFT_88842</name>
</gene>